<comment type="caution">
    <text evidence="1">The sequence shown here is derived from an EMBL/GenBank/DDBJ whole genome shotgun (WGS) entry which is preliminary data.</text>
</comment>
<dbReference type="Proteomes" id="UP001159363">
    <property type="component" value="Chromosome 5"/>
</dbReference>
<gene>
    <name evidence="1" type="ORF">PR048_018345</name>
</gene>
<reference evidence="1 2" key="1">
    <citation type="submission" date="2023-02" db="EMBL/GenBank/DDBJ databases">
        <title>LHISI_Scaffold_Assembly.</title>
        <authorList>
            <person name="Stuart O.P."/>
            <person name="Cleave R."/>
            <person name="Magrath M.J.L."/>
            <person name="Mikheyev A.S."/>
        </authorList>
    </citation>
    <scope>NUCLEOTIDE SEQUENCE [LARGE SCALE GENOMIC DNA]</scope>
    <source>
        <strain evidence="1">Daus_M_001</strain>
        <tissue evidence="1">Leg muscle</tissue>
    </source>
</reference>
<keyword evidence="2" id="KW-1185">Reference proteome</keyword>
<protein>
    <submittedName>
        <fullName evidence="1">Uncharacterized protein</fullName>
    </submittedName>
</protein>
<dbReference type="EMBL" id="JARBHB010000006">
    <property type="protein sequence ID" value="KAJ8881859.1"/>
    <property type="molecule type" value="Genomic_DNA"/>
</dbReference>
<sequence>MLVDDVPCERRGMLGTVELDGSPATCFTGITPGGVRYTLRNCSQTYYTSIRFGATVAERLACLPATKLNQVQSPVGVYPGFLHLGIVPDDVANLWIFSGLCRFPPPFITALHHSQSP</sequence>
<accession>A0ABQ9HC81</accession>
<organism evidence="1 2">
    <name type="scientific">Dryococelus australis</name>
    <dbReference type="NCBI Taxonomy" id="614101"/>
    <lineage>
        <taxon>Eukaryota</taxon>
        <taxon>Metazoa</taxon>
        <taxon>Ecdysozoa</taxon>
        <taxon>Arthropoda</taxon>
        <taxon>Hexapoda</taxon>
        <taxon>Insecta</taxon>
        <taxon>Pterygota</taxon>
        <taxon>Neoptera</taxon>
        <taxon>Polyneoptera</taxon>
        <taxon>Phasmatodea</taxon>
        <taxon>Verophasmatodea</taxon>
        <taxon>Anareolatae</taxon>
        <taxon>Phasmatidae</taxon>
        <taxon>Eurycanthinae</taxon>
        <taxon>Dryococelus</taxon>
    </lineage>
</organism>
<evidence type="ECO:0000313" key="2">
    <source>
        <dbReference type="Proteomes" id="UP001159363"/>
    </source>
</evidence>
<evidence type="ECO:0000313" key="1">
    <source>
        <dbReference type="EMBL" id="KAJ8881859.1"/>
    </source>
</evidence>
<name>A0ABQ9HC81_9NEOP</name>
<proteinExistence type="predicted"/>